<dbReference type="Proteomes" id="UP001519289">
    <property type="component" value="Unassembled WGS sequence"/>
</dbReference>
<reference evidence="3 4" key="1">
    <citation type="submission" date="2021-03" db="EMBL/GenBank/DDBJ databases">
        <title>Genomic Encyclopedia of Type Strains, Phase IV (KMG-IV): sequencing the most valuable type-strain genomes for metagenomic binning, comparative biology and taxonomic classification.</title>
        <authorList>
            <person name="Goeker M."/>
        </authorList>
    </citation>
    <scope>NUCLEOTIDE SEQUENCE [LARGE SCALE GENOMIC DNA]</scope>
    <source>
        <strain evidence="3 4">DSM 27138</strain>
    </source>
</reference>
<dbReference type="PANTHER" id="PTHR23303">
    <property type="entry name" value="CARBOXYPEPTIDASE REGULATORY REGION-CONTAINING"/>
    <property type="match status" value="1"/>
</dbReference>
<evidence type="ECO:0000313" key="4">
    <source>
        <dbReference type="Proteomes" id="UP001519289"/>
    </source>
</evidence>
<keyword evidence="4" id="KW-1185">Reference proteome</keyword>
<proteinExistence type="predicted"/>
<comment type="caution">
    <text evidence="3">The sequence shown here is derived from an EMBL/GenBank/DDBJ whole genome shotgun (WGS) entry which is preliminary data.</text>
</comment>
<keyword evidence="1 2" id="KW-0732">Signal</keyword>
<dbReference type="InterPro" id="IPR051417">
    <property type="entry name" value="SDr/BOS_complex"/>
</dbReference>
<protein>
    <submittedName>
        <fullName evidence="3">Protocatechuate 3,4-dioxygenase beta subunit</fullName>
    </submittedName>
</protein>
<feature type="signal peptide" evidence="2">
    <location>
        <begin position="1"/>
        <end position="22"/>
    </location>
</feature>
<feature type="chain" id="PRO_5045369736" evidence="2">
    <location>
        <begin position="23"/>
        <end position="776"/>
    </location>
</feature>
<dbReference type="InterPro" id="IPR008969">
    <property type="entry name" value="CarboxyPept-like_regulatory"/>
</dbReference>
<dbReference type="EMBL" id="JAGGLG010000027">
    <property type="protein sequence ID" value="MBP2019385.1"/>
    <property type="molecule type" value="Genomic_DNA"/>
</dbReference>
<organism evidence="3 4">
    <name type="scientific">Symbiobacterium terraclitae</name>
    <dbReference type="NCBI Taxonomy" id="557451"/>
    <lineage>
        <taxon>Bacteria</taxon>
        <taxon>Bacillati</taxon>
        <taxon>Bacillota</taxon>
        <taxon>Clostridia</taxon>
        <taxon>Eubacteriales</taxon>
        <taxon>Symbiobacteriaceae</taxon>
        <taxon>Symbiobacterium</taxon>
    </lineage>
</organism>
<evidence type="ECO:0000256" key="2">
    <source>
        <dbReference type="SAM" id="SignalP"/>
    </source>
</evidence>
<gene>
    <name evidence="3" type="ORF">J2Z79_002824</name>
</gene>
<dbReference type="InterPro" id="IPR013783">
    <property type="entry name" value="Ig-like_fold"/>
</dbReference>
<dbReference type="Gene3D" id="2.60.40.10">
    <property type="entry name" value="Immunoglobulins"/>
    <property type="match status" value="1"/>
</dbReference>
<dbReference type="RefSeq" id="WP_209467496.1">
    <property type="nucleotide sequence ID" value="NZ_JAGGLG010000027.1"/>
</dbReference>
<accession>A0ABS4JV45</accession>
<dbReference type="PANTHER" id="PTHR23303:SF14">
    <property type="entry name" value="BOS COMPLEX SUBUNIT NOMO1-RELATED"/>
    <property type="match status" value="1"/>
</dbReference>
<evidence type="ECO:0000313" key="3">
    <source>
        <dbReference type="EMBL" id="MBP2019385.1"/>
    </source>
</evidence>
<name>A0ABS4JV45_9FIRM</name>
<dbReference type="InterPro" id="IPR013784">
    <property type="entry name" value="Carb-bd-like_fold"/>
</dbReference>
<dbReference type="SUPFAM" id="SSF49464">
    <property type="entry name" value="Carboxypeptidase regulatory domain-like"/>
    <property type="match status" value="5"/>
</dbReference>
<sequence>MRKLIALLLGLLFLVSSVPAAAAADLSFLQPAAAAPLRITLISTNGTPLPDAEIQVLTPGLPGITAARTDQRGQATIALPPGHTFWIRAWADGHALTERAYVPASDGPALTLTAEPYTAVITGVVRDERGLPVPQATIQLFRAGYGLEATARTNDLGVYSLSTARAGGEYTLQAHADRHRPVSQEMGGLDPRRRNQVDLTLPSALARITGEVVSGVNGAPVSDATVELLLADWGPVASVRTDRSGYFSLSAPPAEGGVYQLRLSRYDHETITTGTFTLEDGGWIDFSGADRLVLNRLYAVVAGRVFDGNAEPLKKVEVHLQRAGLGTVQVARTDEEGRFSFSEVTGGTYRVRAFPGGTLVRADSGWLEVAGGQTVSANIVASSPDTYGHGLAILSGTVKNHLDEPVAGAVVRVNRGSQNWTARTDEEGRYDLSLQANIPDDPTGSRSTGYHVSVQVDGYLYTDQPVTDGENPPSLVDVRRGSNNTADFVLQPERATIAGRVVDDRGEPLAGVKVGLREEGRSKIAETETDAAGRYQFANLPVARQSRYLPVILDPGYVGGSVAPDGTQREPQVLTPAGPNHLVLVARPAETRFLGLVQAGDDRPAEGAEVTVLRSSDGSAFTGAVGADGSYDVRVPAMPGEAYLVRVAGENAALNAAAEVVRPGTGFGVQANLTTHVHASIVGRVVGPDGSPLSGIRVVLYTEGQSAADRVAFTDNEGIYRFNHLVPGRRYAPVAVDSSGVRSATAPGEVVITPLVGLPSGETVWADIRLDVPAAP</sequence>
<dbReference type="Pfam" id="PF13620">
    <property type="entry name" value="CarboxypepD_reg"/>
    <property type="match status" value="5"/>
</dbReference>
<dbReference type="Gene3D" id="2.60.40.1120">
    <property type="entry name" value="Carboxypeptidase-like, regulatory domain"/>
    <property type="match status" value="4"/>
</dbReference>
<dbReference type="SUPFAM" id="SSF49452">
    <property type="entry name" value="Starch-binding domain-like"/>
    <property type="match status" value="2"/>
</dbReference>
<evidence type="ECO:0000256" key="1">
    <source>
        <dbReference type="ARBA" id="ARBA00022729"/>
    </source>
</evidence>